<dbReference type="Proteomes" id="UP000568664">
    <property type="component" value="Unassembled WGS sequence"/>
</dbReference>
<dbReference type="GO" id="GO:0043683">
    <property type="term" value="P:type IV pilus assembly"/>
    <property type="evidence" value="ECO:0007669"/>
    <property type="project" value="InterPro"/>
</dbReference>
<name>A0A7Y0LB39_9GAMM</name>
<evidence type="ECO:0000256" key="1">
    <source>
        <dbReference type="SAM" id="Phobius"/>
    </source>
</evidence>
<dbReference type="PROSITE" id="PS00409">
    <property type="entry name" value="PROKAR_NTER_METHYL"/>
    <property type="match status" value="1"/>
</dbReference>
<dbReference type="Pfam" id="PF07963">
    <property type="entry name" value="N_methyl"/>
    <property type="match status" value="1"/>
</dbReference>
<dbReference type="Pfam" id="PF16074">
    <property type="entry name" value="PilW"/>
    <property type="match status" value="1"/>
</dbReference>
<keyword evidence="1" id="KW-0472">Membrane</keyword>
<proteinExistence type="predicted"/>
<dbReference type="NCBIfam" id="TIGR02532">
    <property type="entry name" value="IV_pilin_GFxxxE"/>
    <property type="match status" value="1"/>
</dbReference>
<keyword evidence="3" id="KW-1185">Reference proteome</keyword>
<comment type="caution">
    <text evidence="2">The sequence shown here is derived from an EMBL/GenBank/DDBJ whole genome shotgun (WGS) entry which is preliminary data.</text>
</comment>
<dbReference type="EMBL" id="JABBXH010000002">
    <property type="protein sequence ID" value="NMP30938.1"/>
    <property type="molecule type" value="Genomic_DNA"/>
</dbReference>
<accession>A0A7Y0LB39</accession>
<evidence type="ECO:0000313" key="2">
    <source>
        <dbReference type="EMBL" id="NMP30938.1"/>
    </source>
</evidence>
<gene>
    <name evidence="2" type="ORF">HII17_05115</name>
</gene>
<dbReference type="InterPro" id="IPR032092">
    <property type="entry name" value="PilW"/>
</dbReference>
<evidence type="ECO:0000313" key="3">
    <source>
        <dbReference type="Proteomes" id="UP000568664"/>
    </source>
</evidence>
<dbReference type="RefSeq" id="WP_169074289.1">
    <property type="nucleotide sequence ID" value="NZ_JABBXH010000002.1"/>
</dbReference>
<reference evidence="2 3" key="1">
    <citation type="submission" date="2020-04" db="EMBL/GenBank/DDBJ databases">
        <title>Thalassotalea sp. M1531, isolated from the surface of marine red alga.</title>
        <authorList>
            <person name="Pang L."/>
            <person name="Lu D.-C."/>
        </authorList>
    </citation>
    <scope>NUCLEOTIDE SEQUENCE [LARGE SCALE GENOMIC DNA]</scope>
    <source>
        <strain evidence="2 3">M1531</strain>
    </source>
</reference>
<keyword evidence="1" id="KW-0812">Transmembrane</keyword>
<feature type="transmembrane region" description="Helical" evidence="1">
    <location>
        <begin position="12"/>
        <end position="35"/>
    </location>
</feature>
<protein>
    <submittedName>
        <fullName evidence="2">Prepilin-type N-terminal cleavage/methylation domain-containing protein</fullName>
    </submittedName>
</protein>
<sequence>MLSKKHSGFTLIEIFISLAIGLVLFAGVMSIFVGLRTTTAETSSYGAVQENGRFAISMLSNDLMMQNFWGDYPGTLDATNLMAASPGAPVGECTGGGSNNGSFPSAVGHFRTLWGMTATQASHMGCITDAKVNSDIIQLKRVTAFPLPSVPPALPVAPAGNYYFTSNLTTAAFFLGGGATPNIENSNTWQYRHHVYYVREESVGTETVPVLMRRQLTTTMTGAPVIDGIEVIRFMYGVDSDDDGVVNAFISADNVSDLFWNNGNSTNILAVKIYVLARDVHPDRKYENKNTYQLGDLALTFNDNYRRLLFSSTVTLFNARVDEWPP</sequence>
<organism evidence="2 3">
    <name type="scientific">Thalassotalea algicola</name>
    <dbReference type="NCBI Taxonomy" id="2716224"/>
    <lineage>
        <taxon>Bacteria</taxon>
        <taxon>Pseudomonadati</taxon>
        <taxon>Pseudomonadota</taxon>
        <taxon>Gammaproteobacteria</taxon>
        <taxon>Alteromonadales</taxon>
        <taxon>Colwelliaceae</taxon>
        <taxon>Thalassotalea</taxon>
    </lineage>
</organism>
<keyword evidence="1" id="KW-1133">Transmembrane helix</keyword>
<dbReference type="InterPro" id="IPR012902">
    <property type="entry name" value="N_methyl_site"/>
</dbReference>
<dbReference type="AlphaFoldDB" id="A0A7Y0LB39"/>